<protein>
    <submittedName>
        <fullName evidence="2">Uncharacterized protein</fullName>
    </submittedName>
</protein>
<feature type="region of interest" description="Disordered" evidence="1">
    <location>
        <begin position="1"/>
        <end position="36"/>
    </location>
</feature>
<dbReference type="EMBL" id="FNTL01000004">
    <property type="protein sequence ID" value="SEC58076.1"/>
    <property type="molecule type" value="Genomic_DNA"/>
</dbReference>
<dbReference type="Proteomes" id="UP000183407">
    <property type="component" value="Unassembled WGS sequence"/>
</dbReference>
<gene>
    <name evidence="2" type="ORF">SAMN04490220_2013</name>
</gene>
<evidence type="ECO:0000313" key="3">
    <source>
        <dbReference type="Proteomes" id="UP000183407"/>
    </source>
</evidence>
<reference evidence="3" key="1">
    <citation type="submission" date="2016-10" db="EMBL/GenBank/DDBJ databases">
        <authorList>
            <person name="Varghese N."/>
        </authorList>
    </citation>
    <scope>NUCLEOTIDE SEQUENCE [LARGE SCALE GENOMIC DNA]</scope>
    <source>
        <strain evidence="3">DSM 44719</strain>
    </source>
</reference>
<feature type="region of interest" description="Disordered" evidence="1">
    <location>
        <begin position="160"/>
        <end position="221"/>
    </location>
</feature>
<evidence type="ECO:0000313" key="2">
    <source>
        <dbReference type="EMBL" id="SEC58076.1"/>
    </source>
</evidence>
<organism evidence="2 3">
    <name type="scientific">Rhodococcus jostii</name>
    <dbReference type="NCBI Taxonomy" id="132919"/>
    <lineage>
        <taxon>Bacteria</taxon>
        <taxon>Bacillati</taxon>
        <taxon>Actinomycetota</taxon>
        <taxon>Actinomycetes</taxon>
        <taxon>Mycobacteriales</taxon>
        <taxon>Nocardiaceae</taxon>
        <taxon>Rhodococcus</taxon>
    </lineage>
</organism>
<feature type="compositionally biased region" description="Basic residues" evidence="1">
    <location>
        <begin position="81"/>
        <end position="90"/>
    </location>
</feature>
<proteinExistence type="predicted"/>
<feature type="compositionally biased region" description="Basic and acidic residues" evidence="1">
    <location>
        <begin position="17"/>
        <end position="29"/>
    </location>
</feature>
<name>A0A1H4TNJ7_RHOJO</name>
<feature type="compositionally biased region" description="Low complexity" evidence="1">
    <location>
        <begin position="91"/>
        <end position="101"/>
    </location>
</feature>
<accession>A0A1H4TNJ7</accession>
<feature type="compositionally biased region" description="Polar residues" evidence="1">
    <location>
        <begin position="212"/>
        <end position="221"/>
    </location>
</feature>
<feature type="region of interest" description="Disordered" evidence="1">
    <location>
        <begin position="62"/>
        <end position="102"/>
    </location>
</feature>
<evidence type="ECO:0000256" key="1">
    <source>
        <dbReference type="SAM" id="MobiDB-lite"/>
    </source>
</evidence>
<dbReference type="AlphaFoldDB" id="A0A1H4TNJ7"/>
<sequence>MAGGPRPRTGAAVTAHQRPDRFSDRRSPSSRDATVMSRPRNIHVCVLPASHLWHPLPVRGTGMPGGCRPRQFPRATAQPTGRRRGSRRSARTAGAGSPSARMPLALNEFGELGDPVQSGGAGISLVCGAGRCRVHCLPGSVHAPPLGHHHQLHLGLRQSVRDQGRPPAAGPRSVGLGGPPVQGPRGARSLHQRVRVLGDPATDCVRSRTRPAPSNSVRPGL</sequence>